<evidence type="ECO:0000313" key="7">
    <source>
        <dbReference type="EMBL" id="ODV86241.1"/>
    </source>
</evidence>
<feature type="compositionally biased region" description="Polar residues" evidence="6">
    <location>
        <begin position="1"/>
        <end position="11"/>
    </location>
</feature>
<accession>A0A1E4T3E2</accession>
<feature type="compositionally biased region" description="Basic and acidic residues" evidence="6">
    <location>
        <begin position="50"/>
        <end position="62"/>
    </location>
</feature>
<name>A0A1E4T3E2_9ASCO</name>
<keyword evidence="2" id="KW-0678">Repressor</keyword>
<feature type="compositionally biased region" description="Acidic residues" evidence="6">
    <location>
        <begin position="87"/>
        <end position="133"/>
    </location>
</feature>
<proteinExistence type="predicted"/>
<keyword evidence="5" id="KW-0539">Nucleus</keyword>
<dbReference type="PANTHER" id="PTHR21964">
    <property type="entry name" value="BREAST CANCER METASTASIS-SUPPRESSOR 1"/>
    <property type="match status" value="1"/>
</dbReference>
<dbReference type="SMART" id="SM01401">
    <property type="entry name" value="Sds3"/>
    <property type="match status" value="1"/>
</dbReference>
<dbReference type="OrthoDB" id="20886at2759"/>
<evidence type="ECO:0000256" key="4">
    <source>
        <dbReference type="ARBA" id="ARBA00023163"/>
    </source>
</evidence>
<organism evidence="7 8">
    <name type="scientific">[Candida] arabinofermentans NRRL YB-2248</name>
    <dbReference type="NCBI Taxonomy" id="983967"/>
    <lineage>
        <taxon>Eukaryota</taxon>
        <taxon>Fungi</taxon>
        <taxon>Dikarya</taxon>
        <taxon>Ascomycota</taxon>
        <taxon>Saccharomycotina</taxon>
        <taxon>Pichiomycetes</taxon>
        <taxon>Pichiales</taxon>
        <taxon>Pichiaceae</taxon>
        <taxon>Ogataea</taxon>
        <taxon>Ogataea/Candida clade</taxon>
    </lineage>
</organism>
<sequence length="348" mass="39986">MVENTLKSSTAFKKPSVRKNSSSEISEINSSDVETDKMEDIDENSNNLDKLAKETEKRKLSLVDESEDEIETVGITPSAKRVKKETDDVEDDGDGDVDGDVDGDDDGGDEDDEEVEEEAEEEEEEEEETDQPVDEAAQKKKLEDDAKEEIRLNALEDLKVIEIEFASLKDKLYDTQLNKLEYELKLCESKKHPDFLNYLQLIEDNFQNKIEKYINLQKYKLRCLDNQTRATRVSSHQQFYKLSQDLKSGEIMNITSNWYEINKERRSMDNLTLNLPDYYQFNSNITSKNVTSQEKINDLVHKRNSLFGELGLLRSYSKYIGGLPSSLNDLKSCNGEEINEDLKELGII</sequence>
<dbReference type="STRING" id="983967.A0A1E4T3E2"/>
<feature type="compositionally biased region" description="Low complexity" evidence="6">
    <location>
        <begin position="20"/>
        <end position="31"/>
    </location>
</feature>
<protein>
    <recommendedName>
        <fullName evidence="9">Transcriptional regulatory protein DEP1</fullName>
    </recommendedName>
</protein>
<evidence type="ECO:0000256" key="5">
    <source>
        <dbReference type="ARBA" id="ARBA00023242"/>
    </source>
</evidence>
<dbReference type="GO" id="GO:0010468">
    <property type="term" value="P:regulation of gene expression"/>
    <property type="evidence" value="ECO:0007669"/>
    <property type="project" value="UniProtKB-ARBA"/>
</dbReference>
<dbReference type="GO" id="GO:0005654">
    <property type="term" value="C:nucleoplasm"/>
    <property type="evidence" value="ECO:0007669"/>
    <property type="project" value="UniProtKB-ARBA"/>
</dbReference>
<evidence type="ECO:0008006" key="9">
    <source>
        <dbReference type="Google" id="ProtNLM"/>
    </source>
</evidence>
<dbReference type="AlphaFoldDB" id="A0A1E4T3E2"/>
<keyword evidence="8" id="KW-1185">Reference proteome</keyword>
<evidence type="ECO:0000256" key="1">
    <source>
        <dbReference type="ARBA" id="ARBA00004123"/>
    </source>
</evidence>
<comment type="subcellular location">
    <subcellularLocation>
        <location evidence="1">Nucleus</location>
    </subcellularLocation>
</comment>
<evidence type="ECO:0000256" key="6">
    <source>
        <dbReference type="SAM" id="MobiDB-lite"/>
    </source>
</evidence>
<evidence type="ECO:0000256" key="2">
    <source>
        <dbReference type="ARBA" id="ARBA00022491"/>
    </source>
</evidence>
<dbReference type="EMBL" id="KV453850">
    <property type="protein sequence ID" value="ODV86241.1"/>
    <property type="molecule type" value="Genomic_DNA"/>
</dbReference>
<dbReference type="InterPro" id="IPR013907">
    <property type="entry name" value="Sds3"/>
</dbReference>
<evidence type="ECO:0000256" key="3">
    <source>
        <dbReference type="ARBA" id="ARBA00023015"/>
    </source>
</evidence>
<keyword evidence="4" id="KW-0804">Transcription</keyword>
<keyword evidence="3" id="KW-0805">Transcription regulation</keyword>
<dbReference type="Proteomes" id="UP000094801">
    <property type="component" value="Unassembled WGS sequence"/>
</dbReference>
<feature type="region of interest" description="Disordered" evidence="6">
    <location>
        <begin position="1"/>
        <end position="143"/>
    </location>
</feature>
<reference evidence="8" key="1">
    <citation type="submission" date="2016-04" db="EMBL/GenBank/DDBJ databases">
        <title>Comparative genomics of biotechnologically important yeasts.</title>
        <authorList>
            <consortium name="DOE Joint Genome Institute"/>
            <person name="Riley R."/>
            <person name="Haridas S."/>
            <person name="Wolfe K.H."/>
            <person name="Lopes M.R."/>
            <person name="Hittinger C.T."/>
            <person name="Goker M."/>
            <person name="Salamov A."/>
            <person name="Wisecaver J."/>
            <person name="Long T.M."/>
            <person name="Aerts A.L."/>
            <person name="Barry K."/>
            <person name="Choi C."/>
            <person name="Clum A."/>
            <person name="Coughlan A.Y."/>
            <person name="Deshpande S."/>
            <person name="Douglass A.P."/>
            <person name="Hanson S.J."/>
            <person name="Klenk H.-P."/>
            <person name="Labutti K."/>
            <person name="Lapidus A."/>
            <person name="Lindquist E."/>
            <person name="Lipzen A."/>
            <person name="Meier-Kolthoff J.P."/>
            <person name="Ohm R.A."/>
            <person name="Otillar R.P."/>
            <person name="Pangilinan J."/>
            <person name="Peng Y."/>
            <person name="Rokas A."/>
            <person name="Rosa C.A."/>
            <person name="Scheuner C."/>
            <person name="Sibirny A.A."/>
            <person name="Slot J.C."/>
            <person name="Stielow J.B."/>
            <person name="Sun H."/>
            <person name="Kurtzman C.P."/>
            <person name="Blackwell M."/>
            <person name="Grigoriev I.V."/>
            <person name="Jeffries T.W."/>
        </authorList>
    </citation>
    <scope>NUCLEOTIDE SEQUENCE [LARGE SCALE GENOMIC DNA]</scope>
    <source>
        <strain evidence="8">NRRL YB-2248</strain>
    </source>
</reference>
<dbReference type="Pfam" id="PF08598">
    <property type="entry name" value="Sds3"/>
    <property type="match status" value="1"/>
</dbReference>
<gene>
    <name evidence="7" type="ORF">CANARDRAFT_27493</name>
</gene>
<evidence type="ECO:0000313" key="8">
    <source>
        <dbReference type="Proteomes" id="UP000094801"/>
    </source>
</evidence>